<dbReference type="InterPro" id="IPR007607">
    <property type="entry name" value="BacA/B"/>
</dbReference>
<comment type="similarity">
    <text evidence="1">Belongs to the bactofilin family.</text>
</comment>
<dbReference type="OrthoDB" id="5612117at2"/>
<evidence type="ECO:0000256" key="1">
    <source>
        <dbReference type="ARBA" id="ARBA00044755"/>
    </source>
</evidence>
<proteinExistence type="inferred from homology"/>
<keyword evidence="3" id="KW-1185">Reference proteome</keyword>
<dbReference type="Proteomes" id="UP000242469">
    <property type="component" value="Unassembled WGS sequence"/>
</dbReference>
<evidence type="ECO:0000313" key="2">
    <source>
        <dbReference type="EMBL" id="SEA31116.1"/>
    </source>
</evidence>
<dbReference type="RefSeq" id="WP_091823678.1">
    <property type="nucleotide sequence ID" value="NZ_FNRJ01000002.1"/>
</dbReference>
<dbReference type="STRING" id="1122198.SAMN02745729_102281"/>
<dbReference type="EMBL" id="FNRJ01000002">
    <property type="protein sequence ID" value="SEA31116.1"/>
    <property type="molecule type" value="Genomic_DNA"/>
</dbReference>
<name>A0A1H4A586_9GAMM</name>
<organism evidence="2 3">
    <name type="scientific">Marinobacterium iners DSM 11526</name>
    <dbReference type="NCBI Taxonomy" id="1122198"/>
    <lineage>
        <taxon>Bacteria</taxon>
        <taxon>Pseudomonadati</taxon>
        <taxon>Pseudomonadota</taxon>
        <taxon>Gammaproteobacteria</taxon>
        <taxon>Oceanospirillales</taxon>
        <taxon>Oceanospirillaceae</taxon>
        <taxon>Marinobacterium</taxon>
    </lineage>
</organism>
<gene>
    <name evidence="2" type="ORF">SAMN02745729_102281</name>
</gene>
<sequence>MGIIKRDVSAKSGRSAVTIIAQGNHFKGDTQVSGKMHVDGLFEGSVDSSEDISIGRHGCVRGRIKARNVTVSGVLEGELICDQLHIERGGQVRATVYSDNLSIDPQGCFVGERRLQVTPQLEYHPEEAMREHSGSIDYSLIDSLPDRITLSAKGS</sequence>
<dbReference type="PANTHER" id="PTHR35024:SF4">
    <property type="entry name" value="POLYMER-FORMING CYTOSKELETAL PROTEIN"/>
    <property type="match status" value="1"/>
</dbReference>
<accession>A0A1H4A586</accession>
<dbReference type="AlphaFoldDB" id="A0A1H4A586"/>
<protein>
    <submittedName>
        <fullName evidence="2">Protein CcmA, bactofilin family</fullName>
    </submittedName>
</protein>
<reference evidence="3" key="1">
    <citation type="submission" date="2016-10" db="EMBL/GenBank/DDBJ databases">
        <authorList>
            <person name="Varghese N."/>
            <person name="Submissions S."/>
        </authorList>
    </citation>
    <scope>NUCLEOTIDE SEQUENCE [LARGE SCALE GENOMIC DNA]</scope>
    <source>
        <strain evidence="3">DSM 11526</strain>
    </source>
</reference>
<evidence type="ECO:0000313" key="3">
    <source>
        <dbReference type="Proteomes" id="UP000242469"/>
    </source>
</evidence>
<dbReference type="Pfam" id="PF04519">
    <property type="entry name" value="Bactofilin"/>
    <property type="match status" value="1"/>
</dbReference>
<dbReference type="PANTHER" id="PTHR35024">
    <property type="entry name" value="HYPOTHETICAL CYTOSOLIC PROTEIN"/>
    <property type="match status" value="1"/>
</dbReference>